<dbReference type="OrthoDB" id="9800167at2"/>
<evidence type="ECO:0000313" key="9">
    <source>
        <dbReference type="Proteomes" id="UP000036395"/>
    </source>
</evidence>
<evidence type="ECO:0000256" key="2">
    <source>
        <dbReference type="ARBA" id="ARBA00022630"/>
    </source>
</evidence>
<dbReference type="InterPro" id="IPR023753">
    <property type="entry name" value="FAD/NAD-binding_dom"/>
</dbReference>
<reference evidence="8 10" key="2">
    <citation type="submission" date="2016-10" db="EMBL/GenBank/DDBJ databases">
        <authorList>
            <person name="Varghese N."/>
            <person name="Submissions S."/>
        </authorList>
    </citation>
    <scope>NUCLEOTIDE SEQUENCE [LARGE SCALE GENOMIC DNA]</scope>
    <source>
        <strain evidence="8 10">BS3652</strain>
    </source>
</reference>
<dbReference type="InterPro" id="IPR028202">
    <property type="entry name" value="Reductase_C"/>
</dbReference>
<evidence type="ECO:0000313" key="10">
    <source>
        <dbReference type="Proteomes" id="UP000183155"/>
    </source>
</evidence>
<dbReference type="PANTHER" id="PTHR43557">
    <property type="entry name" value="APOPTOSIS-INDUCING FACTOR 1"/>
    <property type="match status" value="1"/>
</dbReference>
<dbReference type="Pfam" id="PF14759">
    <property type="entry name" value="Reductase_C"/>
    <property type="match status" value="1"/>
</dbReference>
<evidence type="ECO:0000256" key="4">
    <source>
        <dbReference type="ARBA" id="ARBA00023002"/>
    </source>
</evidence>
<dbReference type="GO" id="GO:0051213">
    <property type="term" value="F:dioxygenase activity"/>
    <property type="evidence" value="ECO:0007669"/>
    <property type="project" value="UniProtKB-KW"/>
</dbReference>
<reference evidence="7 9" key="1">
    <citation type="submission" date="2015-02" db="EMBL/GenBank/DDBJ databases">
        <title>Pseudomonas helleri sp. nov. and Pseudomonas weihenstephanensis sp. nov., isolated from raw cows milk.</title>
        <authorList>
            <person name="von Neubeck M."/>
            <person name="Huptas C."/>
            <person name="Wenning M."/>
            <person name="Scherer S."/>
        </authorList>
    </citation>
    <scope>NUCLEOTIDE SEQUENCE [LARGE SCALE GENOMIC DNA]</scope>
    <source>
        <strain evidence="7 9">DSM 21104</strain>
    </source>
</reference>
<organism evidence="7 9">
    <name type="scientific">Pseudomonas taetrolens</name>
    <dbReference type="NCBI Taxonomy" id="47884"/>
    <lineage>
        <taxon>Bacteria</taxon>
        <taxon>Pseudomonadati</taxon>
        <taxon>Pseudomonadota</taxon>
        <taxon>Gammaproteobacteria</taxon>
        <taxon>Pseudomonadales</taxon>
        <taxon>Pseudomonadaceae</taxon>
        <taxon>Pseudomonas</taxon>
    </lineage>
</organism>
<keyword evidence="10" id="KW-1185">Reference proteome</keyword>
<evidence type="ECO:0000313" key="7">
    <source>
        <dbReference type="EMBL" id="KMM85578.1"/>
    </source>
</evidence>
<dbReference type="AlphaFoldDB" id="A0A0J6GT96"/>
<dbReference type="Gene3D" id="3.30.390.30">
    <property type="match status" value="1"/>
</dbReference>
<dbReference type="SUPFAM" id="SSF51905">
    <property type="entry name" value="FAD/NAD(P)-binding domain"/>
    <property type="match status" value="1"/>
</dbReference>
<dbReference type="STRING" id="47884.SAMN04490203_1991"/>
<evidence type="ECO:0000313" key="8">
    <source>
        <dbReference type="EMBL" id="SEC20465.1"/>
    </source>
</evidence>
<proteinExistence type="predicted"/>
<evidence type="ECO:0000259" key="5">
    <source>
        <dbReference type="Pfam" id="PF07992"/>
    </source>
</evidence>
<evidence type="ECO:0000256" key="1">
    <source>
        <dbReference type="ARBA" id="ARBA00001974"/>
    </source>
</evidence>
<dbReference type="PRINTS" id="PR00411">
    <property type="entry name" value="PNDRDTASEI"/>
</dbReference>
<comment type="cofactor">
    <cofactor evidence="1">
        <name>FAD</name>
        <dbReference type="ChEBI" id="CHEBI:57692"/>
    </cofactor>
</comment>
<keyword evidence="4" id="KW-0560">Oxidoreductase</keyword>
<keyword evidence="2" id="KW-0285">Flavoprotein</keyword>
<evidence type="ECO:0000256" key="3">
    <source>
        <dbReference type="ARBA" id="ARBA00022827"/>
    </source>
</evidence>
<feature type="domain" description="FAD/NAD(P)-binding" evidence="5">
    <location>
        <begin position="5"/>
        <end position="307"/>
    </location>
</feature>
<dbReference type="PRINTS" id="PR00368">
    <property type="entry name" value="FADPNR"/>
</dbReference>
<dbReference type="Gene3D" id="3.50.50.60">
    <property type="entry name" value="FAD/NAD(P)-binding domain"/>
    <property type="match status" value="2"/>
</dbReference>
<dbReference type="EMBL" id="JYLA01000003">
    <property type="protein sequence ID" value="KMM85578.1"/>
    <property type="molecule type" value="Genomic_DNA"/>
</dbReference>
<dbReference type="PANTHER" id="PTHR43557:SF2">
    <property type="entry name" value="RIESKE DOMAIN-CONTAINING PROTEIN-RELATED"/>
    <property type="match status" value="1"/>
</dbReference>
<gene>
    <name evidence="8" type="ORF">SAMN04490203_1991</name>
    <name evidence="7" type="ORF">TU78_09595</name>
</gene>
<evidence type="ECO:0000259" key="6">
    <source>
        <dbReference type="Pfam" id="PF14759"/>
    </source>
</evidence>
<dbReference type="InterPro" id="IPR036188">
    <property type="entry name" value="FAD/NAD-bd_sf"/>
</dbReference>
<dbReference type="PATRIC" id="fig|47884.3.peg.2346"/>
<dbReference type="EMBL" id="FNRS01000001">
    <property type="protein sequence ID" value="SEC20465.1"/>
    <property type="molecule type" value="Genomic_DNA"/>
</dbReference>
<dbReference type="GO" id="GO:0016651">
    <property type="term" value="F:oxidoreductase activity, acting on NAD(P)H"/>
    <property type="evidence" value="ECO:0007669"/>
    <property type="project" value="TreeGrafter"/>
</dbReference>
<dbReference type="Pfam" id="PF07992">
    <property type="entry name" value="Pyr_redox_2"/>
    <property type="match status" value="1"/>
</dbReference>
<dbReference type="Proteomes" id="UP000183155">
    <property type="component" value="Unassembled WGS sequence"/>
</dbReference>
<dbReference type="InterPro" id="IPR050446">
    <property type="entry name" value="FAD-oxidoreductase/Apoptosis"/>
</dbReference>
<keyword evidence="3" id="KW-0274">FAD</keyword>
<dbReference type="InterPro" id="IPR016156">
    <property type="entry name" value="FAD/NAD-linked_Rdtase_dimer_sf"/>
</dbReference>
<dbReference type="RefSeq" id="WP_048380521.1">
    <property type="nucleotide sequence ID" value="NZ_FNRS01000001.1"/>
</dbReference>
<comment type="caution">
    <text evidence="7">The sequence shown here is derived from an EMBL/GenBank/DDBJ whole genome shotgun (WGS) entry which is preliminary data.</text>
</comment>
<feature type="domain" description="Reductase C-terminal" evidence="6">
    <location>
        <begin position="326"/>
        <end position="409"/>
    </location>
</feature>
<dbReference type="GO" id="GO:0005737">
    <property type="term" value="C:cytoplasm"/>
    <property type="evidence" value="ECO:0007669"/>
    <property type="project" value="TreeGrafter"/>
</dbReference>
<protein>
    <submittedName>
        <fullName evidence="8">3-phenylpropionate/trans-cinnamate dioxygenase ferredoxin reductase subunit</fullName>
    </submittedName>
</protein>
<dbReference type="SUPFAM" id="SSF55424">
    <property type="entry name" value="FAD/NAD-linked reductases, dimerisation (C-terminal) domain"/>
    <property type="match status" value="1"/>
</dbReference>
<accession>A0A0J6GT96</accession>
<dbReference type="Proteomes" id="UP000036395">
    <property type="component" value="Unassembled WGS sequence"/>
</dbReference>
<name>A0A0J6GT96_PSETA</name>
<keyword evidence="8" id="KW-0223">Dioxygenase</keyword>
<sequence length="411" mass="44051">MSVRRVAIIGAGHAGGRVAQHLVALDSTCQVLLIGDEPYAPYERPALSKAVLAGEQAWGELMLAADEFWSSNPRLERITARVIGLDSERRRLSLDDGRQLDFDELVVATGGAARQLNVPGSDLPGLHVLRGIGDCEKLSATLVAGSRLLVVGAGVIGMEVAATASGLGVAVTVLDVSDQIMRRCLPAPVSQWLATQHQQAGVAFKSQVGVQSITHDGAVYQVQVQGPEGALEVLEAEQVLLAIGIDCDTEFLREAGITCRNGVLVDGFCRSPDAPWCYAVGDVANCDNAFYGRSLRQETWRNAENQALAVAQQIAGSAQPYAEIPWMWTDQLGHNIQVVGLIDDADEHVWRGDLAQGKATLVLFREQRVVAAVMINQGKERKALEGLIRDRRVVDRALLGDVSVSLKAVAA</sequence>